<dbReference type="Pfam" id="PF09587">
    <property type="entry name" value="PGA_cap"/>
    <property type="match status" value="1"/>
</dbReference>
<sequence>MSAAHDARPAGCARLFLCGDVMTGRGIDQILPHPGDPRLFEPVCGSARDYVRLAEQANGRLPSARDDAYPWGDALGMLERVRPDARIVNLETAVTTSGDRWPGKTVLYRMHPDNVGCLLRAGLDCCVLANNHTLDWGRTGLGDTLATLVRAGIRPVGAGRDAAEAAAPAVVECTGGVRVRIGAFASPSAGVPDTWAARGPHAGVNLLPDLSPERAEAIGSGLAEARRAAGDVNVVSLHWGGNWGYAASADERAFAHRLIDTGGVDIVYGHSSHHVRGIERYRGRLILYGCGDFLNDYEGIAGYRAYRPDLALMYFPLVDTASGALCDLFMAPTQIRQLSVRRAPDEGVAWLADTLERESAVFGTHVRADATGMLTLRD</sequence>
<evidence type="ECO:0000313" key="3">
    <source>
        <dbReference type="EMBL" id="KUZ86021.1"/>
    </source>
</evidence>
<dbReference type="AlphaFoldDB" id="A0A102LLR9"/>
<dbReference type="EMBL" id="LOTN01000051">
    <property type="protein sequence ID" value="KUZ86021.1"/>
    <property type="molecule type" value="Genomic_DNA"/>
</dbReference>
<dbReference type="InterPro" id="IPR052169">
    <property type="entry name" value="CW_Biosynth-Accessory"/>
</dbReference>
<gene>
    <name evidence="3" type="ORF">WI38_24310</name>
</gene>
<dbReference type="Proteomes" id="UP000065521">
    <property type="component" value="Unassembled WGS sequence"/>
</dbReference>
<dbReference type="InterPro" id="IPR029052">
    <property type="entry name" value="Metallo-depent_PP-like"/>
</dbReference>
<protein>
    <submittedName>
        <fullName evidence="3">Poly-gamma-glutamate biosynthesis protein</fullName>
    </submittedName>
</protein>
<dbReference type="CDD" id="cd07381">
    <property type="entry name" value="MPP_CapA"/>
    <property type="match status" value="1"/>
</dbReference>
<dbReference type="PANTHER" id="PTHR33393:SF11">
    <property type="entry name" value="POLYGLUTAMINE SYNTHESIS ACCESSORY PROTEIN RV0574C-RELATED"/>
    <property type="match status" value="1"/>
</dbReference>
<feature type="domain" description="Capsule synthesis protein CapA" evidence="2">
    <location>
        <begin position="14"/>
        <end position="297"/>
    </location>
</feature>
<organism evidence="3 4">
    <name type="scientific">Burkholderia ubonensis</name>
    <dbReference type="NCBI Taxonomy" id="101571"/>
    <lineage>
        <taxon>Bacteria</taxon>
        <taxon>Pseudomonadati</taxon>
        <taxon>Pseudomonadota</taxon>
        <taxon>Betaproteobacteria</taxon>
        <taxon>Burkholderiales</taxon>
        <taxon>Burkholderiaceae</taxon>
        <taxon>Burkholderia</taxon>
        <taxon>Burkholderia cepacia complex</taxon>
    </lineage>
</organism>
<dbReference type="PANTHER" id="PTHR33393">
    <property type="entry name" value="POLYGLUTAMINE SYNTHESIS ACCESSORY PROTEIN RV0574C-RELATED"/>
    <property type="match status" value="1"/>
</dbReference>
<dbReference type="SMART" id="SM00854">
    <property type="entry name" value="PGA_cap"/>
    <property type="match status" value="1"/>
</dbReference>
<dbReference type="Gene3D" id="3.60.21.10">
    <property type="match status" value="1"/>
</dbReference>
<comment type="similarity">
    <text evidence="1">Belongs to the CapA family.</text>
</comment>
<evidence type="ECO:0000313" key="4">
    <source>
        <dbReference type="Proteomes" id="UP000065521"/>
    </source>
</evidence>
<evidence type="ECO:0000256" key="1">
    <source>
        <dbReference type="ARBA" id="ARBA00005662"/>
    </source>
</evidence>
<dbReference type="RefSeq" id="WP_059635981.1">
    <property type="nucleotide sequence ID" value="NZ_LOTK01000087.1"/>
</dbReference>
<dbReference type="SUPFAM" id="SSF56300">
    <property type="entry name" value="Metallo-dependent phosphatases"/>
    <property type="match status" value="1"/>
</dbReference>
<accession>A0A102LLR9</accession>
<dbReference type="InterPro" id="IPR019079">
    <property type="entry name" value="Capsule_synth_CapA"/>
</dbReference>
<proteinExistence type="inferred from homology"/>
<comment type="caution">
    <text evidence="3">The sequence shown here is derived from an EMBL/GenBank/DDBJ whole genome shotgun (WGS) entry which is preliminary data.</text>
</comment>
<evidence type="ECO:0000259" key="2">
    <source>
        <dbReference type="SMART" id="SM00854"/>
    </source>
</evidence>
<reference evidence="3 4" key="1">
    <citation type="submission" date="2015-11" db="EMBL/GenBank/DDBJ databases">
        <title>Expanding the genomic diversity of Burkholderia species for the development of highly accurate diagnostics.</title>
        <authorList>
            <person name="Sahl J."/>
            <person name="Keim P."/>
            <person name="Wagner D."/>
        </authorList>
    </citation>
    <scope>NUCLEOTIDE SEQUENCE [LARGE SCALE GENOMIC DNA]</scope>
    <source>
        <strain evidence="3 4">RF32-BP4</strain>
    </source>
</reference>
<name>A0A102LLR9_9BURK</name>